<gene>
    <name evidence="2" type="ORF">HF852_04260</name>
</gene>
<proteinExistence type="predicted"/>
<dbReference type="Proteomes" id="UP000589552">
    <property type="component" value="Unassembled WGS sequence"/>
</dbReference>
<dbReference type="Pfam" id="PF22752">
    <property type="entry name" value="DUF488-N3i"/>
    <property type="match status" value="1"/>
</dbReference>
<dbReference type="InterPro" id="IPR007438">
    <property type="entry name" value="DUF488"/>
</dbReference>
<reference evidence="2 3" key="1">
    <citation type="submission" date="2020-04" db="EMBL/GenBank/DDBJ databases">
        <authorList>
            <person name="Hitch T.C.A."/>
            <person name="Wylensek D."/>
            <person name="Clavel T."/>
        </authorList>
    </citation>
    <scope>NUCLEOTIDE SEQUENCE [LARGE SCALE GENOMIC DNA]</scope>
    <source>
        <strain evidence="2 3">BL-383-APC-2I</strain>
    </source>
</reference>
<dbReference type="EMBL" id="JABAGA010000002">
    <property type="protein sequence ID" value="NMF08825.1"/>
    <property type="molecule type" value="Genomic_DNA"/>
</dbReference>
<feature type="compositionally biased region" description="Low complexity" evidence="1">
    <location>
        <begin position="94"/>
        <end position="110"/>
    </location>
</feature>
<evidence type="ECO:0000313" key="2">
    <source>
        <dbReference type="EMBL" id="NMF08825.1"/>
    </source>
</evidence>
<dbReference type="InterPro" id="IPR052552">
    <property type="entry name" value="YeaO-like"/>
</dbReference>
<dbReference type="RefSeq" id="WP_168937498.1">
    <property type="nucleotide sequence ID" value="NZ_JABAGA010000002.1"/>
</dbReference>
<protein>
    <submittedName>
        <fullName evidence="2">DUF488 family protein</fullName>
    </submittedName>
</protein>
<dbReference type="PANTHER" id="PTHR36849:SF1">
    <property type="entry name" value="CYTOPLASMIC PROTEIN"/>
    <property type="match status" value="1"/>
</dbReference>
<dbReference type="AlphaFoldDB" id="A0A7X9XT07"/>
<dbReference type="Pfam" id="PF04343">
    <property type="entry name" value="DUF488"/>
    <property type="match status" value="1"/>
</dbReference>
<feature type="region of interest" description="Disordered" evidence="1">
    <location>
        <begin position="94"/>
        <end position="115"/>
    </location>
</feature>
<accession>A0A7X9XT07</accession>
<name>A0A7X9XT07_9CORY</name>
<evidence type="ECO:0000256" key="1">
    <source>
        <dbReference type="SAM" id="MobiDB-lite"/>
    </source>
</evidence>
<organism evidence="2 3">
    <name type="scientific">Corynebacterium xerosis</name>
    <dbReference type="NCBI Taxonomy" id="1725"/>
    <lineage>
        <taxon>Bacteria</taxon>
        <taxon>Bacillati</taxon>
        <taxon>Actinomycetota</taxon>
        <taxon>Actinomycetes</taxon>
        <taxon>Mycobacteriales</taxon>
        <taxon>Corynebacteriaceae</taxon>
        <taxon>Corynebacterium</taxon>
    </lineage>
</organism>
<sequence>MSDQEQNTSTRDGGGPIRVAKIHDLRSGKVDAPGRLILVDRLWPRGVAKDAVDLDDWLKDVAPSTELRTWFGHDPAKFDEFADRYRHELDARAAEATGAGGTEAETTGAENTDAHTAEADHAEIDRLLRAAESATVAKPLVLVYAAKDREHNHALVLADWLSANIG</sequence>
<dbReference type="PANTHER" id="PTHR36849">
    <property type="entry name" value="CYTOPLASMIC PROTEIN-RELATED"/>
    <property type="match status" value="1"/>
</dbReference>
<comment type="caution">
    <text evidence="2">The sequence shown here is derived from an EMBL/GenBank/DDBJ whole genome shotgun (WGS) entry which is preliminary data.</text>
</comment>
<evidence type="ECO:0000313" key="3">
    <source>
        <dbReference type="Proteomes" id="UP000589552"/>
    </source>
</evidence>